<evidence type="ECO:0000313" key="3">
    <source>
        <dbReference type="Proteomes" id="UP000003653"/>
    </source>
</evidence>
<proteinExistence type="predicted"/>
<name>D5PE26_9MYCO</name>
<keyword evidence="3" id="KW-1185">Reference proteome</keyword>
<protein>
    <submittedName>
        <fullName evidence="2">Uncharacterized protein</fullName>
    </submittedName>
</protein>
<dbReference type="HOGENOM" id="CLU_3186077_0_0_11"/>
<dbReference type="Proteomes" id="UP000003653">
    <property type="component" value="Unassembled WGS sequence"/>
</dbReference>
<dbReference type="AlphaFoldDB" id="D5PE26"/>
<evidence type="ECO:0000256" key="1">
    <source>
        <dbReference type="SAM" id="MobiDB-lite"/>
    </source>
</evidence>
<accession>D5PE26</accession>
<comment type="caution">
    <text evidence="2">The sequence shown here is derived from an EMBL/GenBank/DDBJ whole genome shotgun (WGS) entry which is preliminary data.</text>
</comment>
<organism evidence="2 3">
    <name type="scientific">Mycobacterium parascrofulaceum ATCC BAA-614</name>
    <dbReference type="NCBI Taxonomy" id="525368"/>
    <lineage>
        <taxon>Bacteria</taxon>
        <taxon>Bacillati</taxon>
        <taxon>Actinomycetota</taxon>
        <taxon>Actinomycetes</taxon>
        <taxon>Mycobacteriales</taxon>
        <taxon>Mycobacteriaceae</taxon>
        <taxon>Mycobacterium</taxon>
        <taxon>Mycobacterium simiae complex</taxon>
    </lineage>
</organism>
<sequence length="46" mass="5099">MSTPASRNRRVSAWVRSNAVSNSTASWRRGSMVTGIDQPSHGVQRR</sequence>
<evidence type="ECO:0000313" key="2">
    <source>
        <dbReference type="EMBL" id="EFG75666.1"/>
    </source>
</evidence>
<dbReference type="EMBL" id="ADNV01000322">
    <property type="protein sequence ID" value="EFG75666.1"/>
    <property type="molecule type" value="Genomic_DNA"/>
</dbReference>
<gene>
    <name evidence="2" type="ORF">HMPREF0591_4420</name>
</gene>
<reference evidence="2 3" key="1">
    <citation type="submission" date="2010-04" db="EMBL/GenBank/DDBJ databases">
        <authorList>
            <person name="Muzny D."/>
            <person name="Qin X."/>
            <person name="Deng J."/>
            <person name="Jiang H."/>
            <person name="Liu Y."/>
            <person name="Qu J."/>
            <person name="Song X.-Z."/>
            <person name="Zhang L."/>
            <person name="Thornton R."/>
            <person name="Coyle M."/>
            <person name="Francisco L."/>
            <person name="Jackson L."/>
            <person name="Javaid M."/>
            <person name="Korchina V."/>
            <person name="Kovar C."/>
            <person name="Mata R."/>
            <person name="Mathew T."/>
            <person name="Ngo R."/>
            <person name="Nguyen L."/>
            <person name="Nguyen N."/>
            <person name="Okwuonu G."/>
            <person name="Ongeri F."/>
            <person name="Pham C."/>
            <person name="Simmons D."/>
            <person name="Wilczek-Boney K."/>
            <person name="Hale W."/>
            <person name="Jakkamsetti A."/>
            <person name="Pham P."/>
            <person name="Ruth R."/>
            <person name="San Lucas F."/>
            <person name="Warren J."/>
            <person name="Zhang J."/>
            <person name="Zhao Z."/>
            <person name="Zhou C."/>
            <person name="Zhu D."/>
            <person name="Lee S."/>
            <person name="Bess C."/>
            <person name="Blankenburg K."/>
            <person name="Forbes L."/>
            <person name="Fu Q."/>
            <person name="Gubbala S."/>
            <person name="Hirani K."/>
            <person name="Jayaseelan J.C."/>
            <person name="Lara F."/>
            <person name="Munidasa M."/>
            <person name="Palculict T."/>
            <person name="Patil S."/>
            <person name="Pu L.-L."/>
            <person name="Saada N."/>
            <person name="Tang L."/>
            <person name="Weissenberger G."/>
            <person name="Zhu Y."/>
            <person name="Hemphill L."/>
            <person name="Shang Y."/>
            <person name="Youmans B."/>
            <person name="Ayvaz T."/>
            <person name="Ross M."/>
            <person name="Santibanez J."/>
            <person name="Aqrawi P."/>
            <person name="Gross S."/>
            <person name="Joshi V."/>
            <person name="Fowler G."/>
            <person name="Nazareth L."/>
            <person name="Reid J."/>
            <person name="Worley K."/>
            <person name="Petrosino J."/>
            <person name="Highlander S."/>
            <person name="Gibbs R."/>
        </authorList>
    </citation>
    <scope>NUCLEOTIDE SEQUENCE [LARGE SCALE GENOMIC DNA]</scope>
    <source>
        <strain evidence="2 3">ATCC BAA-614</strain>
    </source>
</reference>
<feature type="region of interest" description="Disordered" evidence="1">
    <location>
        <begin position="19"/>
        <end position="46"/>
    </location>
</feature>